<evidence type="ECO:0000313" key="1">
    <source>
        <dbReference type="EMBL" id="RVU35782.1"/>
    </source>
</evidence>
<dbReference type="Pfam" id="PF04268">
    <property type="entry name" value="SoxG"/>
    <property type="match status" value="1"/>
</dbReference>
<reference evidence="2" key="1">
    <citation type="submission" date="2019-01" db="EMBL/GenBank/DDBJ databases">
        <title>Gri0909 isolated from a small marine red alga.</title>
        <authorList>
            <person name="Kim J."/>
            <person name="Jeong S.E."/>
            <person name="Jeon C.O."/>
        </authorList>
    </citation>
    <scope>NUCLEOTIDE SEQUENCE [LARGE SCALE GENOMIC DNA]</scope>
    <source>
        <strain evidence="2">Gri0909</strain>
    </source>
</reference>
<comment type="caution">
    <text evidence="1">The sequence shown here is derived from an EMBL/GenBank/DDBJ whole genome shotgun (WGS) entry which is preliminary data.</text>
</comment>
<keyword evidence="2" id="KW-1185">Reference proteome</keyword>
<protein>
    <submittedName>
        <fullName evidence="1">Sarcosine oxidase subunit gamma</fullName>
    </submittedName>
</protein>
<name>A0A437QMR3_9PROT</name>
<organism evidence="1 2">
    <name type="scientific">Hwanghaeella grinnelliae</name>
    <dbReference type="NCBI Taxonomy" id="2500179"/>
    <lineage>
        <taxon>Bacteria</taxon>
        <taxon>Pseudomonadati</taxon>
        <taxon>Pseudomonadota</taxon>
        <taxon>Alphaproteobacteria</taxon>
        <taxon>Rhodospirillales</taxon>
        <taxon>Rhodospirillaceae</taxon>
        <taxon>Hwanghaeella</taxon>
    </lineage>
</organism>
<dbReference type="Proteomes" id="UP000287447">
    <property type="component" value="Unassembled WGS sequence"/>
</dbReference>
<gene>
    <name evidence="1" type="ORF">EOI86_10965</name>
</gene>
<proteinExistence type="predicted"/>
<dbReference type="EMBL" id="SADE01000002">
    <property type="protein sequence ID" value="RVU35782.1"/>
    <property type="molecule type" value="Genomic_DNA"/>
</dbReference>
<evidence type="ECO:0000313" key="2">
    <source>
        <dbReference type="Proteomes" id="UP000287447"/>
    </source>
</evidence>
<dbReference type="AlphaFoldDB" id="A0A437QMR3"/>
<dbReference type="SUPFAM" id="SSF103025">
    <property type="entry name" value="Folate-binding domain"/>
    <property type="match status" value="1"/>
</dbReference>
<dbReference type="InterPro" id="IPR007375">
    <property type="entry name" value="SoxG"/>
</dbReference>
<sequence>MPDMTLKPKTPLNGYSETFGATVLEEIAGMGLVSIATPRGGVDALQGAVQSAYGCALPPTGSSTIGNDGAIRLMGLQPGQVFALFAYDGDTAVTEIEKALGDNGYYTDQSDSWAMLHLSGSAAIDALARICPLDLDASVFPDGTVARTVMEHMGVIVLREGTDGFLLMAARSSAANFLHAVEQSVRNVT</sequence>
<dbReference type="Gene3D" id="3.30.1360.120">
    <property type="entry name" value="Probable tRNA modification gtpase trme, domain 1"/>
    <property type="match status" value="1"/>
</dbReference>
<dbReference type="Gene3D" id="3.30.70.1520">
    <property type="entry name" value="Heterotetrameric sarcosine oxidase"/>
    <property type="match status" value="1"/>
</dbReference>
<accession>A0A437QMR3</accession>
<dbReference type="OrthoDB" id="7356349at2"/>
<dbReference type="InterPro" id="IPR027266">
    <property type="entry name" value="TrmE/GcvT-like"/>
</dbReference>